<dbReference type="EMBL" id="CP003274">
    <property type="protein sequence ID" value="AFL77474.1"/>
    <property type="molecule type" value="Genomic_DNA"/>
</dbReference>
<dbReference type="HOGENOM" id="CLU_3323686_0_0_10"/>
<protein>
    <submittedName>
        <fullName evidence="1">Uncharacterized protein</fullName>
    </submittedName>
</protein>
<evidence type="ECO:0000313" key="1">
    <source>
        <dbReference type="EMBL" id="AFL77474.1"/>
    </source>
</evidence>
<reference evidence="2" key="1">
    <citation type="journal article" date="2013" name="Stand. Genomic Sci.">
        <title>Complete genome sequence of the bile-resistant pigment-producing anaerobe Alistipes finegoldii type strain (AHN2437(T)).</title>
        <authorList>
            <person name="Mavromatis K."/>
            <person name="Stackebrandt E."/>
            <person name="Munk C."/>
            <person name="Lapidus A."/>
            <person name="Nolan M."/>
            <person name="Lucas S."/>
            <person name="Hammon N."/>
            <person name="Deshpande S."/>
            <person name="Cheng J.F."/>
            <person name="Tapia R."/>
            <person name="Goodwin L.A."/>
            <person name="Pitluck S."/>
            <person name="Liolios K."/>
            <person name="Pagani I."/>
            <person name="Ivanova N."/>
            <person name="Mikhailova N."/>
            <person name="Huntemann M."/>
            <person name="Pati A."/>
            <person name="Chen A."/>
            <person name="Palaniappan K."/>
            <person name="Land M."/>
            <person name="Hauser L."/>
            <person name="Rohde M."/>
            <person name="Gronow S."/>
            <person name="Goker M."/>
            <person name="Detter J.C."/>
            <person name="Bristow J."/>
            <person name="Eisen J.A."/>
            <person name="Markowitz V."/>
            <person name="Hugenholtz P."/>
            <person name="Kyrpides N.C."/>
            <person name="Klenk H.P."/>
            <person name="Woyke T."/>
        </authorList>
    </citation>
    <scope>NUCLEOTIDE SEQUENCE</scope>
    <source>
        <strain evidence="2">DSM 17242 / JCM 16770 / AHN 2437 / CCUG 46020 / CIP 107999</strain>
    </source>
</reference>
<accession>I3YKF6</accession>
<dbReference type="AlphaFoldDB" id="I3YKF6"/>
<dbReference type="Proteomes" id="UP000006052">
    <property type="component" value="Chromosome"/>
</dbReference>
<sequence>MKKSLLYATLLCAGFYAASCSDNEGGGKSLTPHPNIFG</sequence>
<proteinExistence type="predicted"/>
<organism evidence="1 2">
    <name type="scientific">Alistipes finegoldii (strain DSM 17242 / JCM 16770 / CCUG 46020 / CIP 107999 / KCTC 15236 / AHN 2437)</name>
    <dbReference type="NCBI Taxonomy" id="679935"/>
    <lineage>
        <taxon>Bacteria</taxon>
        <taxon>Pseudomonadati</taxon>
        <taxon>Bacteroidota</taxon>
        <taxon>Bacteroidia</taxon>
        <taxon>Bacteroidales</taxon>
        <taxon>Rikenellaceae</taxon>
        <taxon>Alistipes</taxon>
    </lineage>
</organism>
<dbReference type="KEGG" id="afd:Alfi_1123"/>
<name>I3YKF6_ALIFI</name>
<evidence type="ECO:0000313" key="2">
    <source>
        <dbReference type="Proteomes" id="UP000006052"/>
    </source>
</evidence>
<gene>
    <name evidence="1" type="ordered locus">Alfi_1123</name>
</gene>